<dbReference type="Proteomes" id="UP000250235">
    <property type="component" value="Unassembled WGS sequence"/>
</dbReference>
<reference evidence="4 5" key="1">
    <citation type="journal article" date="2015" name="Proc. Natl. Acad. Sci. U.S.A.">
        <title>The resurrection genome of Boea hygrometrica: A blueprint for survival of dehydration.</title>
        <authorList>
            <person name="Xiao L."/>
            <person name="Yang G."/>
            <person name="Zhang L."/>
            <person name="Yang X."/>
            <person name="Zhao S."/>
            <person name="Ji Z."/>
            <person name="Zhou Q."/>
            <person name="Hu M."/>
            <person name="Wang Y."/>
            <person name="Chen M."/>
            <person name="Xu Y."/>
            <person name="Jin H."/>
            <person name="Xiao X."/>
            <person name="Hu G."/>
            <person name="Bao F."/>
            <person name="Hu Y."/>
            <person name="Wan P."/>
            <person name="Li L."/>
            <person name="Deng X."/>
            <person name="Kuang T."/>
            <person name="Xiang C."/>
            <person name="Zhu J.K."/>
            <person name="Oliver M.J."/>
            <person name="He Y."/>
        </authorList>
    </citation>
    <scope>NUCLEOTIDE SEQUENCE [LARGE SCALE GENOMIC DNA]</scope>
    <source>
        <strain evidence="5">cv. XS01</strain>
    </source>
</reference>
<feature type="repeat" description="PPR" evidence="3">
    <location>
        <begin position="356"/>
        <end position="390"/>
    </location>
</feature>
<dbReference type="Pfam" id="PF01535">
    <property type="entry name" value="PPR"/>
    <property type="match status" value="1"/>
</dbReference>
<feature type="repeat" description="PPR" evidence="3">
    <location>
        <begin position="461"/>
        <end position="495"/>
    </location>
</feature>
<evidence type="ECO:0000313" key="4">
    <source>
        <dbReference type="EMBL" id="KZV16351.1"/>
    </source>
</evidence>
<evidence type="ECO:0000256" key="2">
    <source>
        <dbReference type="ARBA" id="ARBA00022737"/>
    </source>
</evidence>
<feature type="repeat" description="PPR" evidence="3">
    <location>
        <begin position="426"/>
        <end position="460"/>
    </location>
</feature>
<dbReference type="InterPro" id="IPR011990">
    <property type="entry name" value="TPR-like_helical_dom_sf"/>
</dbReference>
<name>A0A2Z7A535_9LAMI</name>
<dbReference type="NCBIfam" id="TIGR00756">
    <property type="entry name" value="PPR"/>
    <property type="match status" value="5"/>
</dbReference>
<dbReference type="PANTHER" id="PTHR47939">
    <property type="entry name" value="MEMBRANE-ASSOCIATED SALT-INDUCIBLE PROTEIN-LIKE"/>
    <property type="match status" value="1"/>
</dbReference>
<keyword evidence="5" id="KW-1185">Reference proteome</keyword>
<evidence type="ECO:0000313" key="5">
    <source>
        <dbReference type="Proteomes" id="UP000250235"/>
    </source>
</evidence>
<dbReference type="PROSITE" id="PS51375">
    <property type="entry name" value="PPR"/>
    <property type="match status" value="6"/>
</dbReference>
<feature type="repeat" description="PPR" evidence="3">
    <location>
        <begin position="318"/>
        <end position="352"/>
    </location>
</feature>
<gene>
    <name evidence="4" type="ORF">F511_12241</name>
</gene>
<dbReference type="PANTHER" id="PTHR47939:SF13">
    <property type="entry name" value="OS03G0201400 PROTEIN"/>
    <property type="match status" value="1"/>
</dbReference>
<protein>
    <submittedName>
        <fullName evidence="4">Pentatricopeptide repeat-containing protein mitochondrial</fullName>
    </submittedName>
</protein>
<comment type="similarity">
    <text evidence="1">Belongs to the PPR family. P subfamily.</text>
</comment>
<evidence type="ECO:0000256" key="3">
    <source>
        <dbReference type="PROSITE-ProRule" id="PRU00708"/>
    </source>
</evidence>
<feature type="repeat" description="PPR" evidence="3">
    <location>
        <begin position="283"/>
        <end position="317"/>
    </location>
</feature>
<keyword evidence="2" id="KW-0677">Repeat</keyword>
<organism evidence="4 5">
    <name type="scientific">Dorcoceras hygrometricum</name>
    <dbReference type="NCBI Taxonomy" id="472368"/>
    <lineage>
        <taxon>Eukaryota</taxon>
        <taxon>Viridiplantae</taxon>
        <taxon>Streptophyta</taxon>
        <taxon>Embryophyta</taxon>
        <taxon>Tracheophyta</taxon>
        <taxon>Spermatophyta</taxon>
        <taxon>Magnoliopsida</taxon>
        <taxon>eudicotyledons</taxon>
        <taxon>Gunneridae</taxon>
        <taxon>Pentapetalae</taxon>
        <taxon>asterids</taxon>
        <taxon>lamiids</taxon>
        <taxon>Lamiales</taxon>
        <taxon>Gesneriaceae</taxon>
        <taxon>Didymocarpoideae</taxon>
        <taxon>Trichosporeae</taxon>
        <taxon>Loxocarpinae</taxon>
        <taxon>Dorcoceras</taxon>
    </lineage>
</organism>
<dbReference type="InterPro" id="IPR002885">
    <property type="entry name" value="PPR_rpt"/>
</dbReference>
<dbReference type="Pfam" id="PF13041">
    <property type="entry name" value="PPR_2"/>
    <property type="match status" value="3"/>
</dbReference>
<dbReference type="EMBL" id="KV019076">
    <property type="protein sequence ID" value="KZV16351.1"/>
    <property type="molecule type" value="Genomic_DNA"/>
</dbReference>
<dbReference type="OrthoDB" id="185373at2759"/>
<feature type="repeat" description="PPR" evidence="3">
    <location>
        <begin position="391"/>
        <end position="425"/>
    </location>
</feature>
<dbReference type="InterPro" id="IPR050667">
    <property type="entry name" value="PPR-containing_protein"/>
</dbReference>
<accession>A0A2Z7A535</accession>
<evidence type="ECO:0000256" key="1">
    <source>
        <dbReference type="ARBA" id="ARBA00007626"/>
    </source>
</evidence>
<proteinExistence type="inferred from homology"/>
<sequence length="584" mass="66870">MLRQLSVSNAGHTTHRFLSILFSMPLAYNRKPPLRTASFNCCNKTAISGRPFSSLDRTVLISQYFVHATFSSNAAKYQTSSLVLGQILRKFCTLEGVVSNEISDTGRVDCADEVYKTVLDYSNPEYKMEEALDKVPVKLTTPLVVEVLHRTRFEEKLALRFFNWAAHQEHYNHEPEAYNKMIDILSSTKYKVKQFRIVCDILDYMKRSKKTSVPIEELLTILRRYAEKHLTHLQKFAKKKKIRVKTQPEINAFNLFLDALCKCSLVEDAESMFKRVKTKIQPNADTYNILFFGWCRVRNPTRGMNVLQEMIEKGYSPESFTYNTAIDTFCKAGMITEAAMILEFMKSKGSSMSSPTAKSYVILMVALAENDRMEECFKMLNDMKKSGYLPDVTTYKELVEGMCSAGKIEAAYTFLEEMGRIGYPPDIVTYNCFLKVLCDNKNRDEAFTLFTKMIEAGCMPSVQTYNMLIAMFFRIGDPDGAFEAWDDMDKRGCSRDSNTYCVMIEGLFGCSNTKDASFLLNEVINMGMKLPYVKFDAFLMQLSKVGDLGSIHRLSEHMRKFYNPAMARRVALNQKRKSMSLRGN</sequence>
<dbReference type="AlphaFoldDB" id="A0A2Z7A535"/>
<dbReference type="Gene3D" id="1.25.40.10">
    <property type="entry name" value="Tetratricopeptide repeat domain"/>
    <property type="match status" value="3"/>
</dbReference>